<dbReference type="InterPro" id="IPR011009">
    <property type="entry name" value="Kinase-like_dom_sf"/>
</dbReference>
<reference evidence="13" key="1">
    <citation type="submission" date="2013-07" db="EMBL/GenBank/DDBJ databases">
        <title>The genome of Eucalyptus grandis.</title>
        <authorList>
            <person name="Schmutz J."/>
            <person name="Hayes R."/>
            <person name="Myburg A."/>
            <person name="Tuskan G."/>
            <person name="Grattapaglia D."/>
            <person name="Rokhsar D.S."/>
        </authorList>
    </citation>
    <scope>NUCLEOTIDE SEQUENCE</scope>
    <source>
        <tissue evidence="13">Leaf extractions</tissue>
    </source>
</reference>
<evidence type="ECO:0000256" key="5">
    <source>
        <dbReference type="ARBA" id="ARBA00022741"/>
    </source>
</evidence>
<keyword evidence="3 11" id="KW-0723">Serine/threonine-protein kinase</keyword>
<evidence type="ECO:0000259" key="12">
    <source>
        <dbReference type="PROSITE" id="PS50011"/>
    </source>
</evidence>
<dbReference type="PROSITE" id="PS00107">
    <property type="entry name" value="PROTEIN_KINASE_ATP"/>
    <property type="match status" value="1"/>
</dbReference>
<keyword evidence="7 10" id="KW-0067">ATP-binding</keyword>
<dbReference type="PROSITE" id="PS00108">
    <property type="entry name" value="PROTEIN_KINASE_ST"/>
    <property type="match status" value="1"/>
</dbReference>
<evidence type="ECO:0000256" key="11">
    <source>
        <dbReference type="RuleBase" id="RU000304"/>
    </source>
</evidence>
<dbReference type="Gramene" id="KCW79936">
    <property type="protein sequence ID" value="KCW79936"/>
    <property type="gene ID" value="EUGRSUZ_C01269"/>
</dbReference>
<evidence type="ECO:0000256" key="1">
    <source>
        <dbReference type="ARBA" id="ARBA00006485"/>
    </source>
</evidence>
<evidence type="ECO:0000256" key="8">
    <source>
        <dbReference type="ARBA" id="ARBA00047811"/>
    </source>
</evidence>
<keyword evidence="4" id="KW-0808">Transferase</keyword>
<dbReference type="Pfam" id="PF00069">
    <property type="entry name" value="Pkinase"/>
    <property type="match status" value="2"/>
</dbReference>
<keyword evidence="5 10" id="KW-0547">Nucleotide-binding</keyword>
<gene>
    <name evidence="13" type="ORF">EUGRSUZ_C01269</name>
</gene>
<dbReference type="Gene3D" id="1.10.510.10">
    <property type="entry name" value="Transferase(Phosphotransferase) domain 1"/>
    <property type="match status" value="1"/>
</dbReference>
<proteinExistence type="inferred from homology"/>
<comment type="catalytic activity">
    <reaction evidence="8">
        <text>L-threonyl-[protein] + ATP = O-phospho-L-threonyl-[protein] + ADP + H(+)</text>
        <dbReference type="Rhea" id="RHEA:46608"/>
        <dbReference type="Rhea" id="RHEA-COMP:11060"/>
        <dbReference type="Rhea" id="RHEA-COMP:11605"/>
        <dbReference type="ChEBI" id="CHEBI:15378"/>
        <dbReference type="ChEBI" id="CHEBI:30013"/>
        <dbReference type="ChEBI" id="CHEBI:30616"/>
        <dbReference type="ChEBI" id="CHEBI:61977"/>
        <dbReference type="ChEBI" id="CHEBI:456216"/>
        <dbReference type="EC" id="2.7.11.22"/>
    </reaction>
</comment>
<dbReference type="GO" id="GO:0005634">
    <property type="term" value="C:nucleus"/>
    <property type="evidence" value="ECO:0000318"/>
    <property type="project" value="GO_Central"/>
</dbReference>
<evidence type="ECO:0000256" key="6">
    <source>
        <dbReference type="ARBA" id="ARBA00022777"/>
    </source>
</evidence>
<dbReference type="GO" id="GO:0005524">
    <property type="term" value="F:ATP binding"/>
    <property type="evidence" value="ECO:0007669"/>
    <property type="project" value="UniProtKB-UniRule"/>
</dbReference>
<dbReference type="InterPro" id="IPR008271">
    <property type="entry name" value="Ser/Thr_kinase_AS"/>
</dbReference>
<dbReference type="PANTHER" id="PTHR24056">
    <property type="entry name" value="CELL DIVISION PROTEIN KINASE"/>
    <property type="match status" value="1"/>
</dbReference>
<dbReference type="SMART" id="SM00220">
    <property type="entry name" value="S_TKc"/>
    <property type="match status" value="1"/>
</dbReference>
<protein>
    <recommendedName>
        <fullName evidence="2">cyclin-dependent kinase</fullName>
        <ecNumber evidence="2">2.7.11.22</ecNumber>
    </recommendedName>
</protein>
<name>A0A059CP50_EUCGR</name>
<evidence type="ECO:0000256" key="2">
    <source>
        <dbReference type="ARBA" id="ARBA00012425"/>
    </source>
</evidence>
<dbReference type="FunFam" id="3.30.200.20:FF:000664">
    <property type="entry name" value="Cyclin-dependent kinase F-1"/>
    <property type="match status" value="1"/>
</dbReference>
<keyword evidence="6" id="KW-0418">Kinase</keyword>
<dbReference type="GO" id="GO:0004693">
    <property type="term" value="F:cyclin-dependent protein serine/threonine kinase activity"/>
    <property type="evidence" value="ECO:0007669"/>
    <property type="project" value="UniProtKB-EC"/>
</dbReference>
<evidence type="ECO:0000256" key="3">
    <source>
        <dbReference type="ARBA" id="ARBA00022527"/>
    </source>
</evidence>
<dbReference type="FunCoup" id="A0A059CP50">
    <property type="interactions" value="2092"/>
</dbReference>
<organism evidence="13">
    <name type="scientific">Eucalyptus grandis</name>
    <name type="common">Flooded gum</name>
    <dbReference type="NCBI Taxonomy" id="71139"/>
    <lineage>
        <taxon>Eukaryota</taxon>
        <taxon>Viridiplantae</taxon>
        <taxon>Streptophyta</taxon>
        <taxon>Embryophyta</taxon>
        <taxon>Tracheophyta</taxon>
        <taxon>Spermatophyta</taxon>
        <taxon>Magnoliopsida</taxon>
        <taxon>eudicotyledons</taxon>
        <taxon>Gunneridae</taxon>
        <taxon>Pentapetalae</taxon>
        <taxon>rosids</taxon>
        <taxon>malvids</taxon>
        <taxon>Myrtales</taxon>
        <taxon>Myrtaceae</taxon>
        <taxon>Myrtoideae</taxon>
        <taxon>Eucalypteae</taxon>
        <taxon>Eucalyptus</taxon>
    </lineage>
</organism>
<dbReference type="KEGG" id="egr:104436745"/>
<evidence type="ECO:0000256" key="9">
    <source>
        <dbReference type="ARBA" id="ARBA00048367"/>
    </source>
</evidence>
<dbReference type="STRING" id="71139.A0A059CP50"/>
<sequence length="484" mass="53837">MDPDPSPSPDPPKSWSIHTRREIIARYEILERVGSGAYSDVYRGRRLSDGLAVALKEVHDYQSAFREIEALQILRGSPHVVLLHEYFWREDEDAVLVLEFLRSDLAAVIADASRRPRDGGGGGAAALRAGEVKRWMLQVLEGVDACHRNSIVHRDLKPGNLLISEEGVLKIADFGQARILLDDGNVAPDYEPESFEERSSEQADILQQPETMEADTTCPEGQEHGAITREAYLREVDEFKAKNPRHEIDKETSIFDGDTSCLATCTTSDIGEDPFKGSYVYGAEEAGEDAQGSLTSCVGTRWFRAPELLYGSTDYGLEVDLWSLGCIFAELLTLEPLFPGISDIDQLSRIFNVLGNLSEEVWPGCTKLPDYRTISFCKIENPIGLESCLPNCSTVEVSLVRRLLCYDPAARATPMELLQDKYFTEEPLPVPISALQVPQSKNSHDEDSAGGWYDYNDMDSDSDFEDFGPLKFTPTSTGFSIQFP</sequence>
<dbReference type="AlphaFoldDB" id="A0A059CP50"/>
<dbReference type="InterPro" id="IPR017441">
    <property type="entry name" value="Protein_kinase_ATP_BS"/>
</dbReference>
<dbReference type="PANTHER" id="PTHR24056:SF171">
    <property type="entry name" value="CYCLIN-DEPENDENT KINASE 20"/>
    <property type="match status" value="1"/>
</dbReference>
<evidence type="ECO:0000256" key="4">
    <source>
        <dbReference type="ARBA" id="ARBA00022679"/>
    </source>
</evidence>
<dbReference type="EC" id="2.7.11.22" evidence="2"/>
<dbReference type="InterPro" id="IPR000719">
    <property type="entry name" value="Prot_kinase_dom"/>
</dbReference>
<comment type="similarity">
    <text evidence="1">Belongs to the protein kinase superfamily. CMGC Ser/Thr protein kinase family. CDC2/CDKX subfamily.</text>
</comment>
<dbReference type="PROSITE" id="PS50011">
    <property type="entry name" value="PROTEIN_KINASE_DOM"/>
    <property type="match status" value="1"/>
</dbReference>
<dbReference type="EMBL" id="KK198755">
    <property type="protein sequence ID" value="KCW79936.1"/>
    <property type="molecule type" value="Genomic_DNA"/>
</dbReference>
<evidence type="ECO:0000313" key="13">
    <source>
        <dbReference type="EMBL" id="KCW79936.1"/>
    </source>
</evidence>
<evidence type="ECO:0000256" key="7">
    <source>
        <dbReference type="ARBA" id="ARBA00022840"/>
    </source>
</evidence>
<accession>A0A059CP50</accession>
<feature type="binding site" evidence="10">
    <location>
        <position position="56"/>
    </location>
    <ligand>
        <name>ATP</name>
        <dbReference type="ChEBI" id="CHEBI:30616"/>
    </ligand>
</feature>
<dbReference type="SUPFAM" id="SSF56112">
    <property type="entry name" value="Protein kinase-like (PK-like)"/>
    <property type="match status" value="1"/>
</dbReference>
<dbReference type="InterPro" id="IPR050108">
    <property type="entry name" value="CDK"/>
</dbReference>
<feature type="domain" description="Protein kinase" evidence="12">
    <location>
        <begin position="27"/>
        <end position="423"/>
    </location>
</feature>
<comment type="catalytic activity">
    <reaction evidence="9">
        <text>L-seryl-[protein] + ATP = O-phospho-L-seryl-[protein] + ADP + H(+)</text>
        <dbReference type="Rhea" id="RHEA:17989"/>
        <dbReference type="Rhea" id="RHEA-COMP:9863"/>
        <dbReference type="Rhea" id="RHEA-COMP:11604"/>
        <dbReference type="ChEBI" id="CHEBI:15378"/>
        <dbReference type="ChEBI" id="CHEBI:29999"/>
        <dbReference type="ChEBI" id="CHEBI:30616"/>
        <dbReference type="ChEBI" id="CHEBI:83421"/>
        <dbReference type="ChEBI" id="CHEBI:456216"/>
        <dbReference type="EC" id="2.7.11.22"/>
    </reaction>
</comment>
<dbReference type="GO" id="GO:0004674">
    <property type="term" value="F:protein serine/threonine kinase activity"/>
    <property type="evidence" value="ECO:0000318"/>
    <property type="project" value="GO_Central"/>
</dbReference>
<dbReference type="OrthoDB" id="1732493at2759"/>
<dbReference type="Gene3D" id="3.30.200.20">
    <property type="entry name" value="Phosphorylase Kinase, domain 1"/>
    <property type="match status" value="1"/>
</dbReference>
<dbReference type="eggNOG" id="KOG0594">
    <property type="taxonomic scope" value="Eukaryota"/>
</dbReference>
<dbReference type="OMA" id="WSIHTRR"/>
<dbReference type="InParanoid" id="A0A059CP50"/>
<evidence type="ECO:0000256" key="10">
    <source>
        <dbReference type="PROSITE-ProRule" id="PRU10141"/>
    </source>
</evidence>